<feature type="coiled-coil region" evidence="1">
    <location>
        <begin position="71"/>
        <end position="146"/>
    </location>
</feature>
<evidence type="ECO:0000313" key="3">
    <source>
        <dbReference type="RefSeq" id="XP_065667968.1"/>
    </source>
</evidence>
<organism evidence="2 3">
    <name type="scientific">Hydra vulgaris</name>
    <name type="common">Hydra</name>
    <name type="synonym">Hydra attenuata</name>
    <dbReference type="NCBI Taxonomy" id="6087"/>
    <lineage>
        <taxon>Eukaryota</taxon>
        <taxon>Metazoa</taxon>
        <taxon>Cnidaria</taxon>
        <taxon>Hydrozoa</taxon>
        <taxon>Hydroidolina</taxon>
        <taxon>Anthoathecata</taxon>
        <taxon>Aplanulata</taxon>
        <taxon>Hydridae</taxon>
        <taxon>Hydra</taxon>
    </lineage>
</organism>
<keyword evidence="2" id="KW-1185">Reference proteome</keyword>
<dbReference type="RefSeq" id="XP_065667968.1">
    <property type="nucleotide sequence ID" value="XM_065811896.1"/>
</dbReference>
<keyword evidence="1" id="KW-0175">Coiled coil</keyword>
<sequence length="159" mass="18938">MSTNNENFEDMFPDFGDVFEEELVENQQIKYLEQIMQDEKKNLNYLNLSVNHMLPGMKNHQENPAKQFNDSKEILNKQKQDDQEIKKLKKENVKLHQTLEEMNKEISELKNLVYDNMLVLGNHEEIQNLNNEITKLNQVVEESSTEFLDLKKLLNRQKK</sequence>
<dbReference type="Proteomes" id="UP001652625">
    <property type="component" value="Chromosome 12"/>
</dbReference>
<name>A0ABM4D160_HYDVU</name>
<protein>
    <submittedName>
        <fullName evidence="3">Uncharacterized protein LOC136088214</fullName>
    </submittedName>
</protein>
<dbReference type="GeneID" id="136088214"/>
<evidence type="ECO:0000313" key="2">
    <source>
        <dbReference type="Proteomes" id="UP001652625"/>
    </source>
</evidence>
<reference evidence="3" key="1">
    <citation type="submission" date="2025-08" db="UniProtKB">
        <authorList>
            <consortium name="RefSeq"/>
        </authorList>
    </citation>
    <scope>IDENTIFICATION</scope>
</reference>
<evidence type="ECO:0000256" key="1">
    <source>
        <dbReference type="SAM" id="Coils"/>
    </source>
</evidence>
<gene>
    <name evidence="3" type="primary">LOC136088214</name>
</gene>
<accession>A0ABM4D160</accession>
<proteinExistence type="predicted"/>